<dbReference type="SMART" id="SM00382">
    <property type="entry name" value="AAA"/>
    <property type="match status" value="1"/>
</dbReference>
<dbReference type="InterPro" id="IPR003593">
    <property type="entry name" value="AAA+_ATPase"/>
</dbReference>
<protein>
    <submittedName>
        <fullName evidence="11">ABC transporter ATP-binding protein</fullName>
    </submittedName>
</protein>
<keyword evidence="12" id="KW-1185">Reference proteome</keyword>
<feature type="transmembrane region" description="Helical" evidence="8">
    <location>
        <begin position="84"/>
        <end position="104"/>
    </location>
</feature>
<accession>A0ABY7YN87</accession>
<dbReference type="SUPFAM" id="SSF90123">
    <property type="entry name" value="ABC transporter transmembrane region"/>
    <property type="match status" value="1"/>
</dbReference>
<dbReference type="InterPro" id="IPR036640">
    <property type="entry name" value="ABC1_TM_sf"/>
</dbReference>
<dbReference type="InterPro" id="IPR027417">
    <property type="entry name" value="P-loop_NTPase"/>
</dbReference>
<feature type="domain" description="ABC transporter" evidence="9">
    <location>
        <begin position="365"/>
        <end position="604"/>
    </location>
</feature>
<dbReference type="Gene3D" id="3.40.50.300">
    <property type="entry name" value="P-loop containing nucleotide triphosphate hydrolases"/>
    <property type="match status" value="1"/>
</dbReference>
<evidence type="ECO:0000256" key="4">
    <source>
        <dbReference type="ARBA" id="ARBA00022741"/>
    </source>
</evidence>
<dbReference type="Gene3D" id="1.20.1560.10">
    <property type="entry name" value="ABC transporter type 1, transmembrane domain"/>
    <property type="match status" value="1"/>
</dbReference>
<name>A0ABY7YN87_9HYPH</name>
<dbReference type="GO" id="GO:0005524">
    <property type="term" value="F:ATP binding"/>
    <property type="evidence" value="ECO:0007669"/>
    <property type="project" value="UniProtKB-KW"/>
</dbReference>
<feature type="transmembrane region" description="Helical" evidence="8">
    <location>
        <begin position="188"/>
        <end position="207"/>
    </location>
</feature>
<dbReference type="Proteomes" id="UP001220530">
    <property type="component" value="Chromosome"/>
</dbReference>
<dbReference type="EMBL" id="CP118246">
    <property type="protein sequence ID" value="WDR02780.1"/>
    <property type="molecule type" value="Genomic_DNA"/>
</dbReference>
<feature type="transmembrane region" description="Helical" evidence="8">
    <location>
        <begin position="268"/>
        <end position="286"/>
    </location>
</feature>
<dbReference type="InterPro" id="IPR017871">
    <property type="entry name" value="ABC_transporter-like_CS"/>
</dbReference>
<dbReference type="CDD" id="cd07346">
    <property type="entry name" value="ABC_6TM_exporters"/>
    <property type="match status" value="1"/>
</dbReference>
<dbReference type="PROSITE" id="PS50893">
    <property type="entry name" value="ABC_TRANSPORTER_2"/>
    <property type="match status" value="1"/>
</dbReference>
<gene>
    <name evidence="11" type="ORF">PSQ19_00635</name>
</gene>
<keyword evidence="5 11" id="KW-0067">ATP-binding</keyword>
<dbReference type="PANTHER" id="PTHR43394:SF1">
    <property type="entry name" value="ATP-BINDING CASSETTE SUB-FAMILY B MEMBER 10, MITOCHONDRIAL"/>
    <property type="match status" value="1"/>
</dbReference>
<evidence type="ECO:0000313" key="11">
    <source>
        <dbReference type="EMBL" id="WDR02780.1"/>
    </source>
</evidence>
<comment type="similarity">
    <text evidence="2">Belongs to the ABC transporter superfamily.</text>
</comment>
<dbReference type="PROSITE" id="PS50929">
    <property type="entry name" value="ABC_TM1F"/>
    <property type="match status" value="1"/>
</dbReference>
<sequence length="620" mass="68275">MITRLMQWFETRLNPYPEAEPSEPPKGLLAFCLHYSHGAKKWLALMASAAALIAVGEIVLFGFVGDVVNWLASADRSTFIETDGWKLALMGVFVLLVLPGIVVISTATMHQTLLGNFPHRIRWMSHRYLIRQSMSYFQDEFAGRIGAKLMQTSLAVREVVMKLLDMLVYVVVYFTGATILAASSDWRLALPFLAWLAGYVALMVYFIPRMGKISQAQADARSMMTGRIVDSYTNIATVKLFSHSNREEKYARQAMDGFLDTVYRQMRLATILNVAVVWLNSALLFGVGAVGIWLWLIGTMTPGALAVSLGLVMRFQAMSQWVMWEMSSLFENIGTVRDGISSISLPRMVADKPNSQPIETVNGDIRFENVAFHYGKESGVIEGLNLHIRPGEKIGLVGRSGAGKSTIVNLLLRFYDRQAGGILIDGTDISTVTQDSLRANIGVVTQDTSLLHRSVRENIAYGRPDASEADIRHAAAQAEADVFIETLTDPHGRVGYDAHVGERGVKLSGGQRQRVAIARVLLKNAPILVLDEATSALDSEVEAAIQSQLQMLMANKTVIAIAHRLSTIAAMDRLIVLDEGRIVEQGSHAELLELGGHYARLWHRQSGGFIDADTVETAAQ</sequence>
<reference evidence="11 12" key="1">
    <citation type="submission" date="2023-02" db="EMBL/GenBank/DDBJ databases">
        <title>Devosia algicola sp. nov., isolated from the phycosphere of marine algae.</title>
        <authorList>
            <person name="Kim J.M."/>
            <person name="Lee J.K."/>
            <person name="Choi B.J."/>
            <person name="Bayburt H."/>
            <person name="Jeon C.O."/>
        </authorList>
    </citation>
    <scope>NUCLEOTIDE SEQUENCE [LARGE SCALE GENOMIC DNA]</scope>
    <source>
        <strain evidence="11 12">G20-9</strain>
    </source>
</reference>
<evidence type="ECO:0000256" key="5">
    <source>
        <dbReference type="ARBA" id="ARBA00022840"/>
    </source>
</evidence>
<evidence type="ECO:0000256" key="7">
    <source>
        <dbReference type="ARBA" id="ARBA00023136"/>
    </source>
</evidence>
<dbReference type="InterPro" id="IPR039421">
    <property type="entry name" value="Type_1_exporter"/>
</dbReference>
<keyword evidence="6 8" id="KW-1133">Transmembrane helix</keyword>
<feature type="transmembrane region" description="Helical" evidence="8">
    <location>
        <begin position="42"/>
        <end position="64"/>
    </location>
</feature>
<keyword evidence="4" id="KW-0547">Nucleotide-binding</keyword>
<feature type="domain" description="ABC transmembrane type-1" evidence="10">
    <location>
        <begin position="44"/>
        <end position="331"/>
    </location>
</feature>
<dbReference type="Pfam" id="PF00664">
    <property type="entry name" value="ABC_membrane"/>
    <property type="match status" value="1"/>
</dbReference>
<dbReference type="InterPro" id="IPR011527">
    <property type="entry name" value="ABC1_TM_dom"/>
</dbReference>
<dbReference type="PROSITE" id="PS00211">
    <property type="entry name" value="ABC_TRANSPORTER_1"/>
    <property type="match status" value="1"/>
</dbReference>
<evidence type="ECO:0000256" key="1">
    <source>
        <dbReference type="ARBA" id="ARBA00004651"/>
    </source>
</evidence>
<keyword evidence="3 8" id="KW-0812">Transmembrane</keyword>
<evidence type="ECO:0000259" key="10">
    <source>
        <dbReference type="PROSITE" id="PS50929"/>
    </source>
</evidence>
<dbReference type="PANTHER" id="PTHR43394">
    <property type="entry name" value="ATP-DEPENDENT PERMEASE MDL1, MITOCHONDRIAL"/>
    <property type="match status" value="1"/>
</dbReference>
<dbReference type="Pfam" id="PF00005">
    <property type="entry name" value="ABC_tran"/>
    <property type="match status" value="1"/>
</dbReference>
<evidence type="ECO:0000256" key="6">
    <source>
        <dbReference type="ARBA" id="ARBA00022989"/>
    </source>
</evidence>
<dbReference type="RefSeq" id="WP_282219182.1">
    <property type="nucleotide sequence ID" value="NZ_CP118246.1"/>
</dbReference>
<keyword evidence="7 8" id="KW-0472">Membrane</keyword>
<evidence type="ECO:0000256" key="8">
    <source>
        <dbReference type="SAM" id="Phobius"/>
    </source>
</evidence>
<dbReference type="InterPro" id="IPR003439">
    <property type="entry name" value="ABC_transporter-like_ATP-bd"/>
</dbReference>
<evidence type="ECO:0000256" key="2">
    <source>
        <dbReference type="ARBA" id="ARBA00005417"/>
    </source>
</evidence>
<evidence type="ECO:0000259" key="9">
    <source>
        <dbReference type="PROSITE" id="PS50893"/>
    </source>
</evidence>
<organism evidence="11 12">
    <name type="scientific">Devosia algicola</name>
    <dbReference type="NCBI Taxonomy" id="3026418"/>
    <lineage>
        <taxon>Bacteria</taxon>
        <taxon>Pseudomonadati</taxon>
        <taxon>Pseudomonadota</taxon>
        <taxon>Alphaproteobacteria</taxon>
        <taxon>Hyphomicrobiales</taxon>
        <taxon>Devosiaceae</taxon>
        <taxon>Devosia</taxon>
    </lineage>
</organism>
<evidence type="ECO:0000256" key="3">
    <source>
        <dbReference type="ARBA" id="ARBA00022692"/>
    </source>
</evidence>
<feature type="transmembrane region" description="Helical" evidence="8">
    <location>
        <begin position="163"/>
        <end position="182"/>
    </location>
</feature>
<comment type="subcellular location">
    <subcellularLocation>
        <location evidence="1">Cell membrane</location>
        <topology evidence="1">Multi-pass membrane protein</topology>
    </subcellularLocation>
</comment>
<proteinExistence type="inferred from homology"/>
<evidence type="ECO:0000313" key="12">
    <source>
        <dbReference type="Proteomes" id="UP001220530"/>
    </source>
</evidence>
<dbReference type="SUPFAM" id="SSF52540">
    <property type="entry name" value="P-loop containing nucleoside triphosphate hydrolases"/>
    <property type="match status" value="1"/>
</dbReference>